<dbReference type="EMBL" id="QUWK01000022">
    <property type="protein sequence ID" value="RFU93709.1"/>
    <property type="molecule type" value="Genomic_DNA"/>
</dbReference>
<dbReference type="Pfam" id="PF13377">
    <property type="entry name" value="Peripla_BP_3"/>
    <property type="match status" value="1"/>
</dbReference>
<dbReference type="PROSITE" id="PS50932">
    <property type="entry name" value="HTH_LACI_2"/>
    <property type="match status" value="1"/>
</dbReference>
<gene>
    <name evidence="5" type="ORF">DYP60_13350</name>
</gene>
<dbReference type="SUPFAM" id="SSF53822">
    <property type="entry name" value="Periplasmic binding protein-like I"/>
    <property type="match status" value="1"/>
</dbReference>
<feature type="domain" description="HTH lacI-type" evidence="4">
    <location>
        <begin position="6"/>
        <end position="62"/>
    </location>
</feature>
<protein>
    <submittedName>
        <fullName evidence="5">LacI family transcriptional regulator</fullName>
    </submittedName>
</protein>
<dbReference type="CDD" id="cd01392">
    <property type="entry name" value="HTH_LacI"/>
    <property type="match status" value="1"/>
</dbReference>
<dbReference type="PROSITE" id="PS00356">
    <property type="entry name" value="HTH_LACI_1"/>
    <property type="match status" value="1"/>
</dbReference>
<dbReference type="OrthoDB" id="9796186at2"/>
<evidence type="ECO:0000313" key="5">
    <source>
        <dbReference type="EMBL" id="RFU93709.1"/>
    </source>
</evidence>
<dbReference type="Pfam" id="PF00356">
    <property type="entry name" value="LacI"/>
    <property type="match status" value="1"/>
</dbReference>
<dbReference type="Gene3D" id="1.10.260.40">
    <property type="entry name" value="lambda repressor-like DNA-binding domains"/>
    <property type="match status" value="1"/>
</dbReference>
<sequence length="344" mass="37614">MATKRINMKDIAKEAGVSTATVSYIINKRSDQVIAPQTIKKVEEAIKRLGYVPNLGARALASRHSYLLGLLIPQTEKETKLMFSNSFYGSFLSNFEYEARKKGYNILISGTDVDESYLDVARKRSLDGIVIVGVEIESDIKDLKQIGIPTVLVDSYGMDKELSSVTIDDENGGFLATEYLIGMGHRTIGLATGYLTKEGVNTERLKGYEKALANHGLPKDGRYVYSGTISYEYGLELGLQLAGSPERPSAVFVTADILAFGLIKGLKKGGLKVPEDISVVGFDDGFLASNMEPALTTIRQDVDEKARIAAQLVIDAIEEKEHGSNIVLPVSLVERESVRKLVLN</sequence>
<dbReference type="PRINTS" id="PR00036">
    <property type="entry name" value="HTHLACI"/>
</dbReference>
<dbReference type="CDD" id="cd06267">
    <property type="entry name" value="PBP1_LacI_sugar_binding-like"/>
    <property type="match status" value="1"/>
</dbReference>
<keyword evidence="2" id="KW-0238">DNA-binding</keyword>
<dbReference type="PANTHER" id="PTHR30146">
    <property type="entry name" value="LACI-RELATED TRANSCRIPTIONAL REPRESSOR"/>
    <property type="match status" value="1"/>
</dbReference>
<dbReference type="RefSeq" id="WP_117331517.1">
    <property type="nucleotide sequence ID" value="NZ_QUWK01000022.1"/>
</dbReference>
<dbReference type="GO" id="GO:0000976">
    <property type="term" value="F:transcription cis-regulatory region binding"/>
    <property type="evidence" value="ECO:0007669"/>
    <property type="project" value="TreeGrafter"/>
</dbReference>
<dbReference type="Proteomes" id="UP000264002">
    <property type="component" value="Unassembled WGS sequence"/>
</dbReference>
<dbReference type="AlphaFoldDB" id="A0A372MD39"/>
<evidence type="ECO:0000259" key="4">
    <source>
        <dbReference type="PROSITE" id="PS50932"/>
    </source>
</evidence>
<keyword evidence="6" id="KW-1185">Reference proteome</keyword>
<name>A0A372MD39_9SPIR</name>
<proteinExistence type="predicted"/>
<evidence type="ECO:0000256" key="3">
    <source>
        <dbReference type="ARBA" id="ARBA00023163"/>
    </source>
</evidence>
<dbReference type="InterPro" id="IPR010982">
    <property type="entry name" value="Lambda_DNA-bd_dom_sf"/>
</dbReference>
<organism evidence="5 6">
    <name type="scientific">Sphaerochaeta halotolerans</name>
    <dbReference type="NCBI Taxonomy" id="2293840"/>
    <lineage>
        <taxon>Bacteria</taxon>
        <taxon>Pseudomonadati</taxon>
        <taxon>Spirochaetota</taxon>
        <taxon>Spirochaetia</taxon>
        <taxon>Spirochaetales</taxon>
        <taxon>Sphaerochaetaceae</taxon>
        <taxon>Sphaerochaeta</taxon>
    </lineage>
</organism>
<evidence type="ECO:0000256" key="1">
    <source>
        <dbReference type="ARBA" id="ARBA00023015"/>
    </source>
</evidence>
<accession>A0A372MD39</accession>
<evidence type="ECO:0000256" key="2">
    <source>
        <dbReference type="ARBA" id="ARBA00023125"/>
    </source>
</evidence>
<dbReference type="InterPro" id="IPR000843">
    <property type="entry name" value="HTH_LacI"/>
</dbReference>
<evidence type="ECO:0000313" key="6">
    <source>
        <dbReference type="Proteomes" id="UP000264002"/>
    </source>
</evidence>
<dbReference type="PANTHER" id="PTHR30146:SF24">
    <property type="entry name" value="XYLOSE OPERON REGULATORY PROTEIN"/>
    <property type="match status" value="1"/>
</dbReference>
<dbReference type="InterPro" id="IPR028082">
    <property type="entry name" value="Peripla_BP_I"/>
</dbReference>
<comment type="caution">
    <text evidence="5">The sequence shown here is derived from an EMBL/GenBank/DDBJ whole genome shotgun (WGS) entry which is preliminary data.</text>
</comment>
<keyword evidence="1" id="KW-0805">Transcription regulation</keyword>
<dbReference type="SUPFAM" id="SSF47413">
    <property type="entry name" value="lambda repressor-like DNA-binding domains"/>
    <property type="match status" value="1"/>
</dbReference>
<dbReference type="GO" id="GO:0003700">
    <property type="term" value="F:DNA-binding transcription factor activity"/>
    <property type="evidence" value="ECO:0007669"/>
    <property type="project" value="TreeGrafter"/>
</dbReference>
<dbReference type="SMART" id="SM00354">
    <property type="entry name" value="HTH_LACI"/>
    <property type="match status" value="1"/>
</dbReference>
<dbReference type="InterPro" id="IPR046335">
    <property type="entry name" value="LacI/GalR-like_sensor"/>
</dbReference>
<dbReference type="Gene3D" id="3.40.50.2300">
    <property type="match status" value="2"/>
</dbReference>
<reference evidence="6" key="1">
    <citation type="submission" date="2018-08" db="EMBL/GenBank/DDBJ databases">
        <authorList>
            <person name="Grouzdev D.S."/>
            <person name="Krutkina M.S."/>
        </authorList>
    </citation>
    <scope>NUCLEOTIDE SEQUENCE [LARGE SCALE GENOMIC DNA]</scope>
    <source>
        <strain evidence="6">4-11</strain>
    </source>
</reference>
<keyword evidence="3" id="KW-0804">Transcription</keyword>
<reference evidence="5 6" key="2">
    <citation type="submission" date="2018-09" db="EMBL/GenBank/DDBJ databases">
        <title>Genome of Sphaerochaeta halotolerans strain 4-11.</title>
        <authorList>
            <person name="Nazina T.N."/>
            <person name="Sokolova D.S."/>
        </authorList>
    </citation>
    <scope>NUCLEOTIDE SEQUENCE [LARGE SCALE GENOMIC DNA]</scope>
    <source>
        <strain evidence="5 6">4-11</strain>
    </source>
</reference>